<organism evidence="2 3">
    <name type="scientific">Dawidia soli</name>
    <dbReference type="NCBI Taxonomy" id="2782352"/>
    <lineage>
        <taxon>Bacteria</taxon>
        <taxon>Pseudomonadati</taxon>
        <taxon>Bacteroidota</taxon>
        <taxon>Cytophagia</taxon>
        <taxon>Cytophagales</taxon>
        <taxon>Chryseotaleaceae</taxon>
        <taxon>Dawidia</taxon>
    </lineage>
</organism>
<feature type="transmembrane region" description="Helical" evidence="1">
    <location>
        <begin position="12"/>
        <end position="38"/>
    </location>
</feature>
<dbReference type="EMBL" id="JAHESC010000050">
    <property type="protein sequence ID" value="MBT1689884.1"/>
    <property type="molecule type" value="Genomic_DNA"/>
</dbReference>
<keyword evidence="1" id="KW-1133">Transmembrane helix</keyword>
<feature type="transmembrane region" description="Helical" evidence="1">
    <location>
        <begin position="132"/>
        <end position="154"/>
    </location>
</feature>
<feature type="transmembrane region" description="Helical" evidence="1">
    <location>
        <begin position="91"/>
        <end position="112"/>
    </location>
</feature>
<keyword evidence="3" id="KW-1185">Reference proteome</keyword>
<protein>
    <recommendedName>
        <fullName evidence="4">DUF1772 domain-containing protein</fullName>
    </recommendedName>
</protein>
<sequence>MSTATSKSDLWIFVLFVFIIFYSTGAGFLESFVNYPLWKIIGPSEQWTEYRKALGPKIIPVLAVPSLLVSLILNVILFIKRPVEIPVWTVWACLGFLAVAFISTVFIQLPIQAKLDEGYDPKLLDRLIVSSFWLREMMSLLRIGVVFYMMIAVYRIR</sequence>
<reference evidence="2 3" key="1">
    <citation type="submission" date="2021-05" db="EMBL/GenBank/DDBJ databases">
        <title>A Polyphasic approach of four new species of the genus Ohtaekwangia: Ohtaekwangia histidinii sp. nov., Ohtaekwangia cretensis sp. nov., Ohtaekwangia indiensis sp. nov., Ohtaekwangia reichenbachii sp. nov. from diverse environment.</title>
        <authorList>
            <person name="Octaviana S."/>
        </authorList>
    </citation>
    <scope>NUCLEOTIDE SEQUENCE [LARGE SCALE GENOMIC DNA]</scope>
    <source>
        <strain evidence="2 3">PWU37</strain>
    </source>
</reference>
<evidence type="ECO:0000313" key="3">
    <source>
        <dbReference type="Proteomes" id="UP001319180"/>
    </source>
</evidence>
<proteinExistence type="predicted"/>
<accession>A0AAP2GFV9</accession>
<evidence type="ECO:0000256" key="1">
    <source>
        <dbReference type="SAM" id="Phobius"/>
    </source>
</evidence>
<feature type="transmembrane region" description="Helical" evidence="1">
    <location>
        <begin position="58"/>
        <end position="79"/>
    </location>
</feature>
<name>A0AAP2GFV9_9BACT</name>
<dbReference type="AlphaFoldDB" id="A0AAP2GFV9"/>
<evidence type="ECO:0000313" key="2">
    <source>
        <dbReference type="EMBL" id="MBT1689884.1"/>
    </source>
</evidence>
<gene>
    <name evidence="2" type="ORF">KK078_25200</name>
</gene>
<keyword evidence="1" id="KW-0472">Membrane</keyword>
<evidence type="ECO:0008006" key="4">
    <source>
        <dbReference type="Google" id="ProtNLM"/>
    </source>
</evidence>
<keyword evidence="1" id="KW-0812">Transmembrane</keyword>
<dbReference type="RefSeq" id="WP_254093106.1">
    <property type="nucleotide sequence ID" value="NZ_JAHESC010000050.1"/>
</dbReference>
<dbReference type="Proteomes" id="UP001319180">
    <property type="component" value="Unassembled WGS sequence"/>
</dbReference>
<comment type="caution">
    <text evidence="2">The sequence shown here is derived from an EMBL/GenBank/DDBJ whole genome shotgun (WGS) entry which is preliminary data.</text>
</comment>